<keyword evidence="5" id="KW-1185">Reference proteome</keyword>
<dbReference type="Pfam" id="PF17932">
    <property type="entry name" value="TetR_C_24"/>
    <property type="match status" value="1"/>
</dbReference>
<evidence type="ECO:0000313" key="5">
    <source>
        <dbReference type="Proteomes" id="UP000283644"/>
    </source>
</evidence>
<dbReference type="SUPFAM" id="SSF46689">
    <property type="entry name" value="Homeodomain-like"/>
    <property type="match status" value="1"/>
</dbReference>
<proteinExistence type="predicted"/>
<dbReference type="PANTHER" id="PTHR30055">
    <property type="entry name" value="HTH-TYPE TRANSCRIPTIONAL REGULATOR RUTR"/>
    <property type="match status" value="1"/>
</dbReference>
<dbReference type="InterPro" id="IPR036271">
    <property type="entry name" value="Tet_transcr_reg_TetR-rel_C_sf"/>
</dbReference>
<dbReference type="AlphaFoldDB" id="A0A417XWK6"/>
<dbReference type="InterPro" id="IPR041490">
    <property type="entry name" value="KstR2_TetR_C"/>
</dbReference>
<dbReference type="Proteomes" id="UP000283644">
    <property type="component" value="Unassembled WGS sequence"/>
</dbReference>
<organism evidence="4 5">
    <name type="scientific">Nocardioides immobilis</name>
    <dbReference type="NCBI Taxonomy" id="2049295"/>
    <lineage>
        <taxon>Bacteria</taxon>
        <taxon>Bacillati</taxon>
        <taxon>Actinomycetota</taxon>
        <taxon>Actinomycetes</taxon>
        <taxon>Propionibacteriales</taxon>
        <taxon>Nocardioidaceae</taxon>
        <taxon>Nocardioides</taxon>
    </lineage>
</organism>
<evidence type="ECO:0000259" key="3">
    <source>
        <dbReference type="PROSITE" id="PS50977"/>
    </source>
</evidence>
<feature type="DNA-binding region" description="H-T-H motif" evidence="2">
    <location>
        <begin position="40"/>
        <end position="59"/>
    </location>
</feature>
<dbReference type="EMBL" id="QXGH01000029">
    <property type="protein sequence ID" value="RHW24756.1"/>
    <property type="molecule type" value="Genomic_DNA"/>
</dbReference>
<dbReference type="PRINTS" id="PR00455">
    <property type="entry name" value="HTHTETR"/>
</dbReference>
<comment type="caution">
    <text evidence="4">The sequence shown here is derived from an EMBL/GenBank/DDBJ whole genome shotgun (WGS) entry which is preliminary data.</text>
</comment>
<accession>A0A417XWK6</accession>
<dbReference type="Gene3D" id="1.10.357.10">
    <property type="entry name" value="Tetracycline Repressor, domain 2"/>
    <property type="match status" value="1"/>
</dbReference>
<dbReference type="RefSeq" id="WP_118927530.1">
    <property type="nucleotide sequence ID" value="NZ_QXGH01000029.1"/>
</dbReference>
<gene>
    <name evidence="4" type="ORF">D0Z08_22545</name>
</gene>
<evidence type="ECO:0000256" key="1">
    <source>
        <dbReference type="ARBA" id="ARBA00023125"/>
    </source>
</evidence>
<protein>
    <submittedName>
        <fullName evidence="4">TetR/AcrR family transcriptional regulator</fullName>
    </submittedName>
</protein>
<name>A0A417XWK6_9ACTN</name>
<feature type="domain" description="HTH tetR-type" evidence="3">
    <location>
        <begin position="17"/>
        <end position="77"/>
    </location>
</feature>
<evidence type="ECO:0000313" key="4">
    <source>
        <dbReference type="EMBL" id="RHW24756.1"/>
    </source>
</evidence>
<dbReference type="PANTHER" id="PTHR30055:SF200">
    <property type="entry name" value="HTH-TYPE TRANSCRIPTIONAL REPRESSOR BDCR"/>
    <property type="match status" value="1"/>
</dbReference>
<dbReference type="PROSITE" id="PS50977">
    <property type="entry name" value="HTH_TETR_2"/>
    <property type="match status" value="1"/>
</dbReference>
<keyword evidence="1 2" id="KW-0238">DNA-binding</keyword>
<dbReference type="GO" id="GO:0003700">
    <property type="term" value="F:DNA-binding transcription factor activity"/>
    <property type="evidence" value="ECO:0007669"/>
    <property type="project" value="TreeGrafter"/>
</dbReference>
<dbReference type="Pfam" id="PF00440">
    <property type="entry name" value="TetR_N"/>
    <property type="match status" value="1"/>
</dbReference>
<evidence type="ECO:0000256" key="2">
    <source>
        <dbReference type="PROSITE-ProRule" id="PRU00335"/>
    </source>
</evidence>
<dbReference type="SUPFAM" id="SSF48498">
    <property type="entry name" value="Tetracyclin repressor-like, C-terminal domain"/>
    <property type="match status" value="1"/>
</dbReference>
<dbReference type="OrthoDB" id="1669699at2"/>
<dbReference type="InterPro" id="IPR050109">
    <property type="entry name" value="HTH-type_TetR-like_transc_reg"/>
</dbReference>
<dbReference type="InterPro" id="IPR009057">
    <property type="entry name" value="Homeodomain-like_sf"/>
</dbReference>
<dbReference type="InterPro" id="IPR001647">
    <property type="entry name" value="HTH_TetR"/>
</dbReference>
<dbReference type="GO" id="GO:0000976">
    <property type="term" value="F:transcription cis-regulatory region binding"/>
    <property type="evidence" value="ECO:0007669"/>
    <property type="project" value="TreeGrafter"/>
</dbReference>
<reference evidence="4 5" key="1">
    <citation type="submission" date="2018-09" db="EMBL/GenBank/DDBJ databases">
        <title>Genome sequencing of Nocardioides immobilis CCTCC AB 2017083 for comparison to Nocardioides silvaticus.</title>
        <authorList>
            <person name="Li C."/>
            <person name="Wang G."/>
        </authorList>
    </citation>
    <scope>NUCLEOTIDE SEQUENCE [LARGE SCALE GENOMIC DNA]</scope>
    <source>
        <strain evidence="4 5">CCTCC AB 2017083</strain>
    </source>
</reference>
<sequence>MGSTSTGAGSGERSRGDDARARLLDSAVNAFAERGYHATTTRDIASAAGMSPAAVYVHYRTKHDLLAQISLAGHEQTLALIQEAVASAPSPADQLARVVRQFAIHHARGNTGARVVNYELSSLEPGPAAEVRELRRAISAEIRALVERGVADGSFDCPQPRIAATAILSLGIDVARWYREDRTWSPEDLGDAYAAIALRIVGARPS</sequence>